<evidence type="ECO:0000313" key="3">
    <source>
        <dbReference type="Proteomes" id="UP001232343"/>
    </source>
</evidence>
<feature type="transmembrane region" description="Helical" evidence="1">
    <location>
        <begin position="179"/>
        <end position="206"/>
    </location>
</feature>
<feature type="transmembrane region" description="Helical" evidence="1">
    <location>
        <begin position="314"/>
        <end position="333"/>
    </location>
</feature>
<feature type="transmembrane region" description="Helical" evidence="1">
    <location>
        <begin position="91"/>
        <end position="121"/>
    </location>
</feature>
<comment type="caution">
    <text evidence="2">The sequence shown here is derived from an EMBL/GenBank/DDBJ whole genome shotgun (WGS) entry which is preliminary data.</text>
</comment>
<reference evidence="2 3" key="1">
    <citation type="submission" date="2023-07" db="EMBL/GenBank/DDBJ databases">
        <title>Genomic Encyclopedia of Type Strains, Phase IV (KMG-IV): sequencing the most valuable type-strain genomes for metagenomic binning, comparative biology and taxonomic classification.</title>
        <authorList>
            <person name="Goeker M."/>
        </authorList>
    </citation>
    <scope>NUCLEOTIDE SEQUENCE [LARGE SCALE GENOMIC DNA]</scope>
    <source>
        <strain evidence="2 3">DSM 27848</strain>
    </source>
</reference>
<dbReference type="RefSeq" id="WP_244681361.1">
    <property type="nucleotide sequence ID" value="NZ_JALIRM010000005.1"/>
</dbReference>
<feature type="transmembrane region" description="Helical" evidence="1">
    <location>
        <begin position="12"/>
        <end position="33"/>
    </location>
</feature>
<keyword evidence="1" id="KW-1133">Transmembrane helix</keyword>
<dbReference type="Proteomes" id="UP001232343">
    <property type="component" value="Unassembled WGS sequence"/>
</dbReference>
<feature type="transmembrane region" description="Helical" evidence="1">
    <location>
        <begin position="226"/>
        <end position="243"/>
    </location>
</feature>
<dbReference type="EMBL" id="JAUSUO010000003">
    <property type="protein sequence ID" value="MDQ0343082.1"/>
    <property type="molecule type" value="Genomic_DNA"/>
</dbReference>
<sequence length="364" mass="41237">MSKKLFKRWPNWIGYIAIIWSVLYGGMHLYWLLGRKGYPFQTERTDDHLFGAMISYLSATTGGILFAILCLLGVCFGFIMQKYRKLPFPRWILIGYSWGFAFSLILFVPDISLIAAMAYAFLFKFALNWQMVNQVICLIGALLWMLSTVAYQRKTRNACEYCGIKENKGTFLLERMGKLFTILAALAPIPYAITRFAWALNIPLGIDSQFLADFSTLNPAARVTEWVFGFLCVGGSILTLGLIQKWGEIFPRWFPVIGGKRVPITLAVIPASIVALAVTAAGFVFTFQFLSLTLHFTTTESIIFEQLWGSVGPMVFWVPWGVFLGLSTIAYYYRRRGICSHCGRGEKPITSISSIKRRNEYVQV</sequence>
<feature type="transmembrane region" description="Helical" evidence="1">
    <location>
        <begin position="127"/>
        <end position="146"/>
    </location>
</feature>
<protein>
    <submittedName>
        <fullName evidence="2">Uncharacterized protein</fullName>
    </submittedName>
</protein>
<evidence type="ECO:0000313" key="2">
    <source>
        <dbReference type="EMBL" id="MDQ0343082.1"/>
    </source>
</evidence>
<keyword evidence="1" id="KW-0472">Membrane</keyword>
<keyword evidence="3" id="KW-1185">Reference proteome</keyword>
<gene>
    <name evidence="2" type="ORF">J2S14_001896</name>
</gene>
<keyword evidence="1" id="KW-0812">Transmembrane</keyword>
<feature type="transmembrane region" description="Helical" evidence="1">
    <location>
        <begin position="53"/>
        <end position="79"/>
    </location>
</feature>
<name>A0ABU0D3V8_9BACI</name>
<organism evidence="2 3">
    <name type="scientific">Lederbergia wuyishanensis</name>
    <dbReference type="NCBI Taxonomy" id="1347903"/>
    <lineage>
        <taxon>Bacteria</taxon>
        <taxon>Bacillati</taxon>
        <taxon>Bacillota</taxon>
        <taxon>Bacilli</taxon>
        <taxon>Bacillales</taxon>
        <taxon>Bacillaceae</taxon>
        <taxon>Lederbergia</taxon>
    </lineage>
</organism>
<proteinExistence type="predicted"/>
<feature type="transmembrane region" description="Helical" evidence="1">
    <location>
        <begin position="264"/>
        <end position="294"/>
    </location>
</feature>
<accession>A0ABU0D3V8</accession>
<evidence type="ECO:0000256" key="1">
    <source>
        <dbReference type="SAM" id="Phobius"/>
    </source>
</evidence>